<dbReference type="FunFam" id="1.20.81.30:FF:000001">
    <property type="entry name" value="Type II secretion system protein F"/>
    <property type="match status" value="2"/>
</dbReference>
<dbReference type="Gene3D" id="1.20.81.30">
    <property type="entry name" value="Type II secretion system (T2SS), domain F"/>
    <property type="match status" value="2"/>
</dbReference>
<dbReference type="AlphaFoldDB" id="A0A1F7HBB8"/>
<dbReference type="InterPro" id="IPR042094">
    <property type="entry name" value="T2SS_GspF_sf"/>
</dbReference>
<protein>
    <recommendedName>
        <fullName evidence="9">Type II secretion system protein GspF domain-containing protein</fullName>
    </recommendedName>
</protein>
<feature type="transmembrane region" description="Helical" evidence="8">
    <location>
        <begin position="165"/>
        <end position="188"/>
    </location>
</feature>
<evidence type="ECO:0000256" key="3">
    <source>
        <dbReference type="ARBA" id="ARBA00022475"/>
    </source>
</evidence>
<comment type="caution">
    <text evidence="10">The sequence shown here is derived from an EMBL/GenBank/DDBJ whole genome shotgun (WGS) entry which is preliminary data.</text>
</comment>
<proteinExistence type="inferred from homology"/>
<evidence type="ECO:0000259" key="9">
    <source>
        <dbReference type="Pfam" id="PF00482"/>
    </source>
</evidence>
<dbReference type="EMBL" id="MFZS01000036">
    <property type="protein sequence ID" value="OGK28589.1"/>
    <property type="molecule type" value="Genomic_DNA"/>
</dbReference>
<keyword evidence="3" id="KW-1003">Cell membrane</keyword>
<dbReference type="GO" id="GO:0015628">
    <property type="term" value="P:protein secretion by the type II secretion system"/>
    <property type="evidence" value="ECO:0007669"/>
    <property type="project" value="TreeGrafter"/>
</dbReference>
<dbReference type="Proteomes" id="UP000177027">
    <property type="component" value="Unassembled WGS sequence"/>
</dbReference>
<keyword evidence="5 8" id="KW-0812">Transmembrane</keyword>
<evidence type="ECO:0000256" key="1">
    <source>
        <dbReference type="ARBA" id="ARBA00004429"/>
    </source>
</evidence>
<organism evidence="10 11">
    <name type="scientific">Candidatus Roizmanbacteria bacterium RIFCSPHIGHO2_02_FULL_40_9</name>
    <dbReference type="NCBI Taxonomy" id="1802042"/>
    <lineage>
        <taxon>Bacteria</taxon>
        <taxon>Candidatus Roizmaniibacteriota</taxon>
    </lineage>
</organism>
<dbReference type="InterPro" id="IPR018076">
    <property type="entry name" value="T2SS_GspF_dom"/>
</dbReference>
<comment type="similarity">
    <text evidence="2">Belongs to the GSP F family.</text>
</comment>
<dbReference type="PANTHER" id="PTHR30012:SF0">
    <property type="entry name" value="TYPE II SECRETION SYSTEM PROTEIN F-RELATED"/>
    <property type="match status" value="1"/>
</dbReference>
<feature type="transmembrane region" description="Helical" evidence="8">
    <location>
        <begin position="208"/>
        <end position="234"/>
    </location>
</feature>
<dbReference type="PRINTS" id="PR00812">
    <property type="entry name" value="BCTERIALGSPF"/>
</dbReference>
<evidence type="ECO:0000313" key="11">
    <source>
        <dbReference type="Proteomes" id="UP000177027"/>
    </source>
</evidence>
<sequence length="400" mass="43866">MEFTYKAIKNNQTVNGVIEAESEDKALTYLRASNITILNIQNKSKPVMSSLGGLFSKVAFSDIVDFTRQLSIMLNSGLTLIDSLDILKRQTQKTAYTKLIYDIDDDVRAGNSLSMALKNQKGLFNNLYIALVKAGEASGKLDDILNKLSSNLEQQRAFRGKIKGAMVYPAIVMSAMGGVMFVMVSFVIPKLLEVYKDFNVKLPAPTVFLIALSNFFQHFWFLVIIGFVAGVVALRRYYRSRIGKLTIDRVMLKLPLISRIIKISALVDTTRTLSILVGAGVSILEALDIITETTTNIVYQNALKDVKISIEKGETLGKSLDEAGIFPPIFVQMTAVGEQTGHLDDTLGHLAAYFESESEIAIKSLTTLIEPAILIVLGLGVGFVVIAVITPIFSLTSSFS</sequence>
<gene>
    <name evidence="10" type="ORF">A3D06_01895</name>
</gene>
<evidence type="ECO:0000256" key="6">
    <source>
        <dbReference type="ARBA" id="ARBA00022989"/>
    </source>
</evidence>
<keyword evidence="6 8" id="KW-1133">Transmembrane helix</keyword>
<feature type="transmembrane region" description="Helical" evidence="8">
    <location>
        <begin position="372"/>
        <end position="393"/>
    </location>
</feature>
<accession>A0A1F7HBB8</accession>
<evidence type="ECO:0000256" key="7">
    <source>
        <dbReference type="ARBA" id="ARBA00023136"/>
    </source>
</evidence>
<dbReference type="PANTHER" id="PTHR30012">
    <property type="entry name" value="GENERAL SECRETION PATHWAY PROTEIN"/>
    <property type="match status" value="1"/>
</dbReference>
<evidence type="ECO:0000256" key="4">
    <source>
        <dbReference type="ARBA" id="ARBA00022519"/>
    </source>
</evidence>
<reference evidence="10 11" key="1">
    <citation type="journal article" date="2016" name="Nat. Commun.">
        <title>Thousands of microbial genomes shed light on interconnected biogeochemical processes in an aquifer system.</title>
        <authorList>
            <person name="Anantharaman K."/>
            <person name="Brown C.T."/>
            <person name="Hug L.A."/>
            <person name="Sharon I."/>
            <person name="Castelle C.J."/>
            <person name="Probst A.J."/>
            <person name="Thomas B.C."/>
            <person name="Singh A."/>
            <person name="Wilkins M.J."/>
            <person name="Karaoz U."/>
            <person name="Brodie E.L."/>
            <person name="Williams K.H."/>
            <person name="Hubbard S.S."/>
            <person name="Banfield J.F."/>
        </authorList>
    </citation>
    <scope>NUCLEOTIDE SEQUENCE [LARGE SCALE GENOMIC DNA]</scope>
</reference>
<dbReference type="Pfam" id="PF00482">
    <property type="entry name" value="T2SSF"/>
    <property type="match status" value="2"/>
</dbReference>
<evidence type="ECO:0000256" key="8">
    <source>
        <dbReference type="SAM" id="Phobius"/>
    </source>
</evidence>
<dbReference type="InterPro" id="IPR003004">
    <property type="entry name" value="GspF/PilC"/>
</dbReference>
<name>A0A1F7HBB8_9BACT</name>
<evidence type="ECO:0000256" key="2">
    <source>
        <dbReference type="ARBA" id="ARBA00005745"/>
    </source>
</evidence>
<feature type="domain" description="Type II secretion system protein GspF" evidence="9">
    <location>
        <begin position="66"/>
        <end position="189"/>
    </location>
</feature>
<evidence type="ECO:0000256" key="5">
    <source>
        <dbReference type="ARBA" id="ARBA00022692"/>
    </source>
</evidence>
<keyword evidence="4" id="KW-0997">Cell inner membrane</keyword>
<keyword evidence="7 8" id="KW-0472">Membrane</keyword>
<dbReference type="GO" id="GO:0005886">
    <property type="term" value="C:plasma membrane"/>
    <property type="evidence" value="ECO:0007669"/>
    <property type="project" value="UniProtKB-SubCell"/>
</dbReference>
<comment type="subcellular location">
    <subcellularLocation>
        <location evidence="1">Cell inner membrane</location>
        <topology evidence="1">Multi-pass membrane protein</topology>
    </subcellularLocation>
</comment>
<evidence type="ECO:0000313" key="10">
    <source>
        <dbReference type="EMBL" id="OGK28589.1"/>
    </source>
</evidence>
<feature type="domain" description="Type II secretion system protein GspF" evidence="9">
    <location>
        <begin position="270"/>
        <end position="391"/>
    </location>
</feature>